<organism evidence="1 2">
    <name type="scientific">Gelidibacter algens</name>
    <dbReference type="NCBI Taxonomy" id="49280"/>
    <lineage>
        <taxon>Bacteria</taxon>
        <taxon>Pseudomonadati</taxon>
        <taxon>Bacteroidota</taxon>
        <taxon>Flavobacteriia</taxon>
        <taxon>Flavobacteriales</taxon>
        <taxon>Flavobacteriaceae</taxon>
        <taxon>Gelidibacter</taxon>
    </lineage>
</organism>
<dbReference type="Gene3D" id="3.90.320.10">
    <property type="match status" value="1"/>
</dbReference>
<sequence length="163" mass="18560">MAQIYAEEHPIKSAVIREICGKKSEICGKKIKSKIMEQKTENDISYLIRGAIFKIYNELGPGLLESVYETVLSFELRKQGLEVKNQVPLPVFYEGTKLELGFRLDLLVNEKVVVEIKSVENLAEVHHKQVLTYLKLSNLKLGILVNFNVDNIEKGIFRKVNGL</sequence>
<dbReference type="EMBL" id="QLLQ01000005">
    <property type="protein sequence ID" value="RAJ24766.1"/>
    <property type="molecule type" value="Genomic_DNA"/>
</dbReference>
<gene>
    <name evidence="1" type="ORF">LX77_01762</name>
</gene>
<evidence type="ECO:0000313" key="1">
    <source>
        <dbReference type="EMBL" id="RAJ24766.1"/>
    </source>
</evidence>
<name>A0A327S6W5_9FLAO</name>
<protein>
    <submittedName>
        <fullName evidence="1">GxxExxY protein</fullName>
    </submittedName>
</protein>
<dbReference type="Proteomes" id="UP000248987">
    <property type="component" value="Unassembled WGS sequence"/>
</dbReference>
<dbReference type="InterPro" id="IPR026350">
    <property type="entry name" value="GxxExxY"/>
</dbReference>
<accession>A0A327S6W5</accession>
<reference evidence="1 2" key="1">
    <citation type="submission" date="2018-06" db="EMBL/GenBank/DDBJ databases">
        <title>Genomic Encyclopedia of Archaeal and Bacterial Type Strains, Phase II (KMG-II): from individual species to whole genera.</title>
        <authorList>
            <person name="Goeker M."/>
        </authorList>
    </citation>
    <scope>NUCLEOTIDE SEQUENCE [LARGE SCALE GENOMIC DNA]</scope>
    <source>
        <strain evidence="1 2">DSM 12408</strain>
    </source>
</reference>
<comment type="caution">
    <text evidence="1">The sequence shown here is derived from an EMBL/GenBank/DDBJ whole genome shotgun (WGS) entry which is preliminary data.</text>
</comment>
<dbReference type="AlphaFoldDB" id="A0A327S6W5"/>
<dbReference type="Pfam" id="PF13366">
    <property type="entry name" value="PDDEXK_3"/>
    <property type="match status" value="1"/>
</dbReference>
<dbReference type="InterPro" id="IPR011604">
    <property type="entry name" value="PDDEXK-like_dom_sf"/>
</dbReference>
<evidence type="ECO:0000313" key="2">
    <source>
        <dbReference type="Proteomes" id="UP000248987"/>
    </source>
</evidence>
<keyword evidence="2" id="KW-1185">Reference proteome</keyword>
<proteinExistence type="predicted"/>
<dbReference type="NCBIfam" id="TIGR04256">
    <property type="entry name" value="GxxExxY"/>
    <property type="match status" value="1"/>
</dbReference>